<comment type="caution">
    <text evidence="2">The sequence shown here is derived from an EMBL/GenBank/DDBJ whole genome shotgun (WGS) entry which is preliminary data.</text>
</comment>
<proteinExistence type="predicted"/>
<dbReference type="Proteomes" id="UP000824540">
    <property type="component" value="Unassembled WGS sequence"/>
</dbReference>
<feature type="transmembrane region" description="Helical" evidence="1">
    <location>
        <begin position="24"/>
        <end position="42"/>
    </location>
</feature>
<sequence length="346" mass="38445">MISLGSWLSWLMEWLNFETNPLDSFLQGLVGACGISVLCNLMRVHLFVKYMSKDNETNSKERSWHTSGAEGRLREWLQFWLLTGILAVVGSRVASLVVLEFCLRAVSAQVTSGRDSQGSSTQQFVVQCQFSLGCALSCSLHFLHEGAAQRSLGLLLTVGLSWLLASQTTHLWSHVKALYPLHSSQRYCGVCIVLLSSGRALLSVLCRTLVLTFAVATIAAVSTINRLFLSATEALRFWTPLTICYTLLVVYMQDEQHRRPGREAMLKNVVVRLGGLLVLMLTVGRWGDVLHILMCFLGEASCVIPSQDLLEAVLNDVGVERIPKQKLTENQKACEDSPTTPWKTRN</sequence>
<organism evidence="2 3">
    <name type="scientific">Albula glossodonta</name>
    <name type="common">roundjaw bonefish</name>
    <dbReference type="NCBI Taxonomy" id="121402"/>
    <lineage>
        <taxon>Eukaryota</taxon>
        <taxon>Metazoa</taxon>
        <taxon>Chordata</taxon>
        <taxon>Craniata</taxon>
        <taxon>Vertebrata</taxon>
        <taxon>Euteleostomi</taxon>
        <taxon>Actinopterygii</taxon>
        <taxon>Neopterygii</taxon>
        <taxon>Teleostei</taxon>
        <taxon>Albuliformes</taxon>
        <taxon>Albulidae</taxon>
        <taxon>Albula</taxon>
    </lineage>
</organism>
<keyword evidence="1" id="KW-1133">Transmembrane helix</keyword>
<accession>A0A8T2MX90</accession>
<feature type="transmembrane region" description="Helical" evidence="1">
    <location>
        <begin position="209"/>
        <end position="229"/>
    </location>
</feature>
<feature type="transmembrane region" description="Helical" evidence="1">
    <location>
        <begin position="264"/>
        <end position="284"/>
    </location>
</feature>
<keyword evidence="1" id="KW-0812">Transmembrane</keyword>
<gene>
    <name evidence="2" type="ORF">JZ751_014844</name>
</gene>
<dbReference type="EMBL" id="JAFBMS010000237">
    <property type="protein sequence ID" value="KAG9332745.1"/>
    <property type="molecule type" value="Genomic_DNA"/>
</dbReference>
<evidence type="ECO:0000313" key="3">
    <source>
        <dbReference type="Proteomes" id="UP000824540"/>
    </source>
</evidence>
<name>A0A8T2MX90_9TELE</name>
<dbReference type="AlphaFoldDB" id="A0A8T2MX90"/>
<keyword evidence="1" id="KW-0472">Membrane</keyword>
<dbReference type="Pfam" id="PF15816">
    <property type="entry name" value="TMEM82"/>
    <property type="match status" value="1"/>
</dbReference>
<evidence type="ECO:0008006" key="4">
    <source>
        <dbReference type="Google" id="ProtNLM"/>
    </source>
</evidence>
<dbReference type="OrthoDB" id="9943056at2759"/>
<keyword evidence="3" id="KW-1185">Reference proteome</keyword>
<evidence type="ECO:0000313" key="2">
    <source>
        <dbReference type="EMBL" id="KAG9332745.1"/>
    </source>
</evidence>
<feature type="transmembrane region" description="Helical" evidence="1">
    <location>
        <begin position="235"/>
        <end position="252"/>
    </location>
</feature>
<dbReference type="InterPro" id="IPR031648">
    <property type="entry name" value="TMEM82"/>
</dbReference>
<reference evidence="2" key="1">
    <citation type="thesis" date="2021" institute="BYU ScholarsArchive" country="Provo, UT, USA">
        <title>Applications of and Algorithms for Genome Assembly and Genomic Analyses with an Emphasis on Marine Teleosts.</title>
        <authorList>
            <person name="Pickett B.D."/>
        </authorList>
    </citation>
    <scope>NUCLEOTIDE SEQUENCE</scope>
    <source>
        <strain evidence="2">HI-2016</strain>
    </source>
</reference>
<evidence type="ECO:0000256" key="1">
    <source>
        <dbReference type="SAM" id="Phobius"/>
    </source>
</evidence>
<dbReference type="PANTHER" id="PTHR35257">
    <property type="entry name" value="TRANSMEMBRANE PROTEIN 82"/>
    <property type="match status" value="1"/>
</dbReference>
<dbReference type="PANTHER" id="PTHR35257:SF1">
    <property type="entry name" value="TRANSMEMBRANE PROTEIN 82"/>
    <property type="match status" value="1"/>
</dbReference>
<protein>
    <recommendedName>
        <fullName evidence="4">Transmembrane protein 82</fullName>
    </recommendedName>
</protein>